<dbReference type="Gene3D" id="3.40.50.2000">
    <property type="entry name" value="Glycogen Phosphorylase B"/>
    <property type="match status" value="1"/>
</dbReference>
<dbReference type="SUPFAM" id="SSF53756">
    <property type="entry name" value="UDP-Glycosyltransferase/glycogen phosphorylase"/>
    <property type="match status" value="1"/>
</dbReference>
<comment type="caution">
    <text evidence="1">The sequence shown here is derived from an EMBL/GenBank/DDBJ whole genome shotgun (WGS) entry which is preliminary data.</text>
</comment>
<dbReference type="RefSeq" id="WP_138057135.1">
    <property type="nucleotide sequence ID" value="NZ_VAWE01000001.1"/>
</dbReference>
<dbReference type="Pfam" id="PF13692">
    <property type="entry name" value="Glyco_trans_1_4"/>
    <property type="match status" value="1"/>
</dbReference>
<organism evidence="1 2">
    <name type="scientific">Streptomyces marianii</name>
    <dbReference type="NCBI Taxonomy" id="1817406"/>
    <lineage>
        <taxon>Bacteria</taxon>
        <taxon>Bacillati</taxon>
        <taxon>Actinomycetota</taxon>
        <taxon>Actinomycetes</taxon>
        <taxon>Kitasatosporales</taxon>
        <taxon>Streptomycetaceae</taxon>
        <taxon>Streptomyces</taxon>
    </lineage>
</organism>
<proteinExistence type="predicted"/>
<dbReference type="AlphaFoldDB" id="A0A5R9EFJ3"/>
<dbReference type="EMBL" id="VAWE01000001">
    <property type="protein sequence ID" value="TLQ47857.1"/>
    <property type="molecule type" value="Genomic_DNA"/>
</dbReference>
<keyword evidence="2" id="KW-1185">Reference proteome</keyword>
<gene>
    <name evidence="1" type="ORF">FEF34_37500</name>
</gene>
<sequence>MIRNLDMAGEFYTYDGYAGMSEYIVLGLSRLGVQVNLLPFKLETDGLSDEMLDIVAAAGPIGAGPLLFNSWVRPELDRYSKHPLMIHTMWESSRLPASWVGPLNRARVVMVPTRFVARMFRDSGVTAPIEVTPDGVDADVYPCVSRPEREGVTTLVVGTVVPRKHVDQAVQAWQLAFADNPTARLVVKARFGAEGRGGLTAHDPRITIVDESEPTRGILHWYEQADVLLALGSEGFGLPLVEGMATGLPVIALSSEGQGDVCADAGDLLLAVAPSHWEDVYEPHLGHCGVRGVPDVAKTAQHLRWVASHRDEARALGRAASAWAHKERDVWQKPKAMLEVMEHHWPH</sequence>
<dbReference type="GO" id="GO:0016740">
    <property type="term" value="F:transferase activity"/>
    <property type="evidence" value="ECO:0007669"/>
    <property type="project" value="UniProtKB-KW"/>
</dbReference>
<reference evidence="1 2" key="1">
    <citation type="submission" date="2019-05" db="EMBL/GenBank/DDBJ databases">
        <title>Streptomyces marianii sp. nov., a novel marine actinomycete from southern coast of India.</title>
        <authorList>
            <person name="Iniyan A.M."/>
            <person name="Wink J."/>
            <person name="Ramprasad E."/>
            <person name="Ramana C.V."/>
            <person name="Bunk B."/>
            <person name="Sproer C."/>
            <person name="Joseph F.-J.R.S."/>
            <person name="Vincent S.G.P."/>
        </authorList>
    </citation>
    <scope>NUCLEOTIDE SEQUENCE [LARGE SCALE GENOMIC DNA]</scope>
    <source>
        <strain evidence="1 2">ICN19</strain>
    </source>
</reference>
<keyword evidence="1" id="KW-0808">Transferase</keyword>
<name>A0A5R9EFJ3_9ACTN</name>
<evidence type="ECO:0000313" key="2">
    <source>
        <dbReference type="Proteomes" id="UP000305921"/>
    </source>
</evidence>
<accession>A0A5R9EFJ3</accession>
<dbReference type="PANTHER" id="PTHR46656:SF3">
    <property type="entry name" value="PUTATIVE-RELATED"/>
    <property type="match status" value="1"/>
</dbReference>
<dbReference type="OrthoDB" id="3646807at2"/>
<dbReference type="PANTHER" id="PTHR46656">
    <property type="entry name" value="PUTATIVE-RELATED"/>
    <property type="match status" value="1"/>
</dbReference>
<protein>
    <submittedName>
        <fullName evidence="1">Glycosyltransferase</fullName>
    </submittedName>
</protein>
<evidence type="ECO:0000313" key="1">
    <source>
        <dbReference type="EMBL" id="TLQ47857.1"/>
    </source>
</evidence>
<dbReference type="Proteomes" id="UP000305921">
    <property type="component" value="Unassembled WGS sequence"/>
</dbReference>